<comment type="caution">
    <text evidence="1">The sequence shown here is derived from an EMBL/GenBank/DDBJ whole genome shotgun (WGS) entry which is preliminary data.</text>
</comment>
<name>A0ACB7U7G0_DIOAL</name>
<keyword evidence="2" id="KW-1185">Reference proteome</keyword>
<proteinExistence type="predicted"/>
<evidence type="ECO:0000313" key="2">
    <source>
        <dbReference type="Proteomes" id="UP000827976"/>
    </source>
</evidence>
<reference evidence="2" key="1">
    <citation type="journal article" date="2022" name="Nat. Commun.">
        <title>Chromosome evolution and the genetic basis of agronomically important traits in greater yam.</title>
        <authorList>
            <person name="Bredeson J.V."/>
            <person name="Lyons J.B."/>
            <person name="Oniyinde I.O."/>
            <person name="Okereke N.R."/>
            <person name="Kolade O."/>
            <person name="Nnabue I."/>
            <person name="Nwadili C.O."/>
            <person name="Hribova E."/>
            <person name="Parker M."/>
            <person name="Nwogha J."/>
            <person name="Shu S."/>
            <person name="Carlson J."/>
            <person name="Kariba R."/>
            <person name="Muthemba S."/>
            <person name="Knop K."/>
            <person name="Barton G.J."/>
            <person name="Sherwood A.V."/>
            <person name="Lopez-Montes A."/>
            <person name="Asiedu R."/>
            <person name="Jamnadass R."/>
            <person name="Muchugi A."/>
            <person name="Goodstein D."/>
            <person name="Egesi C.N."/>
            <person name="Featherston J."/>
            <person name="Asfaw A."/>
            <person name="Simpson G.G."/>
            <person name="Dolezel J."/>
            <person name="Hendre P.S."/>
            <person name="Van Deynze A."/>
            <person name="Kumar P.L."/>
            <person name="Obidiegwu J.E."/>
            <person name="Bhattacharjee R."/>
            <person name="Rokhsar D.S."/>
        </authorList>
    </citation>
    <scope>NUCLEOTIDE SEQUENCE [LARGE SCALE GENOMIC DNA]</scope>
    <source>
        <strain evidence="2">cv. TDa95/00328</strain>
    </source>
</reference>
<evidence type="ECO:0000313" key="1">
    <source>
        <dbReference type="EMBL" id="KAH7656201.1"/>
    </source>
</evidence>
<organism evidence="1 2">
    <name type="scientific">Dioscorea alata</name>
    <name type="common">Purple yam</name>
    <dbReference type="NCBI Taxonomy" id="55571"/>
    <lineage>
        <taxon>Eukaryota</taxon>
        <taxon>Viridiplantae</taxon>
        <taxon>Streptophyta</taxon>
        <taxon>Embryophyta</taxon>
        <taxon>Tracheophyta</taxon>
        <taxon>Spermatophyta</taxon>
        <taxon>Magnoliopsida</taxon>
        <taxon>Liliopsida</taxon>
        <taxon>Dioscoreales</taxon>
        <taxon>Dioscoreaceae</taxon>
        <taxon>Dioscorea</taxon>
    </lineage>
</organism>
<sequence>MKKERNDDEIALTLSQGIVIRCSKAAFMLSSMRSSLPDAHAAERNNLEMEGMRRSIGELKAALAQERSKRSESAEYARLLLKMLINLVFTVVAFAMLLTSFWMRSK</sequence>
<accession>A0ACB7U7G0</accession>
<dbReference type="Proteomes" id="UP000827976">
    <property type="component" value="Chromosome 18"/>
</dbReference>
<dbReference type="EMBL" id="CM037028">
    <property type="protein sequence ID" value="KAH7656201.1"/>
    <property type="molecule type" value="Genomic_DNA"/>
</dbReference>
<protein>
    <submittedName>
        <fullName evidence="1">Uncharacterized protein</fullName>
    </submittedName>
</protein>
<gene>
    <name evidence="1" type="ORF">IHE45_18G062400</name>
</gene>